<keyword evidence="7 11" id="KW-0805">Transcription regulation</keyword>
<evidence type="ECO:0000313" key="14">
    <source>
        <dbReference type="Proteomes" id="UP000320244"/>
    </source>
</evidence>
<evidence type="ECO:0000256" key="3">
    <source>
        <dbReference type="ARBA" id="ARBA00022485"/>
    </source>
</evidence>
<keyword evidence="4 11" id="KW-0479">Metal-binding</keyword>
<feature type="binding site" evidence="11">
    <location>
        <position position="63"/>
    </location>
    <ligand>
        <name>[4Fe-4S] cluster</name>
        <dbReference type="ChEBI" id="CHEBI:49883"/>
    </ligand>
</feature>
<comment type="caution">
    <text evidence="13">The sequence shown here is derived from an EMBL/GenBank/DDBJ whole genome shotgun (WGS) entry which is preliminary data.</text>
</comment>
<protein>
    <recommendedName>
        <fullName evidence="11">Transcriptional regulator WhiB</fullName>
    </recommendedName>
</protein>
<comment type="function">
    <text evidence="11">Acts as a transcriptional regulator. Probably redox-responsive. The apo- but not holo-form probably binds DNA.</text>
</comment>
<comment type="subcellular location">
    <subcellularLocation>
        <location evidence="1 11">Cytoplasm</location>
    </subcellularLocation>
</comment>
<comment type="PTM">
    <text evidence="11">The Fe-S cluster can be nitrosylated by nitric oxide (NO).</text>
</comment>
<dbReference type="OrthoDB" id="8104048at2"/>
<keyword evidence="11" id="KW-0963">Cytoplasm</keyword>
<comment type="cofactor">
    <cofactor evidence="11">
        <name>[4Fe-4S] cluster</name>
        <dbReference type="ChEBI" id="CHEBI:49883"/>
    </cofactor>
    <text evidence="11">Binds 1 [4Fe-4S] cluster per subunit. Following nitrosylation of the [4Fe-4S] cluster binds 1 [4Fe-8(NO)] cluster per subunit.</text>
</comment>
<dbReference type="GO" id="GO:0047134">
    <property type="term" value="F:protein-disulfide reductase [NAD(P)H] activity"/>
    <property type="evidence" value="ECO:0007669"/>
    <property type="project" value="TreeGrafter"/>
</dbReference>
<evidence type="ECO:0000256" key="9">
    <source>
        <dbReference type="ARBA" id="ARBA00023157"/>
    </source>
</evidence>
<accession>A0A563E2M5</accession>
<dbReference type="GO" id="GO:0051539">
    <property type="term" value="F:4 iron, 4 sulfur cluster binding"/>
    <property type="evidence" value="ECO:0007669"/>
    <property type="project" value="UniProtKB-UniRule"/>
</dbReference>
<organism evidence="13 14">
    <name type="scientific">Leekyejoonella antrihumi</name>
    <dbReference type="NCBI Taxonomy" id="1660198"/>
    <lineage>
        <taxon>Bacteria</taxon>
        <taxon>Bacillati</taxon>
        <taxon>Actinomycetota</taxon>
        <taxon>Actinomycetes</taxon>
        <taxon>Micrococcales</taxon>
        <taxon>Dermacoccaceae</taxon>
        <taxon>Leekyejoonella</taxon>
    </lineage>
</organism>
<evidence type="ECO:0000256" key="6">
    <source>
        <dbReference type="ARBA" id="ARBA00023014"/>
    </source>
</evidence>
<dbReference type="GO" id="GO:0035731">
    <property type="term" value="F:dinitrosyl-iron complex binding"/>
    <property type="evidence" value="ECO:0007669"/>
    <property type="project" value="UniProtKB-UniRule"/>
</dbReference>
<keyword evidence="14" id="KW-1185">Reference proteome</keyword>
<dbReference type="RefSeq" id="WP_146316328.1">
    <property type="nucleotide sequence ID" value="NZ_VCQV01000009.1"/>
</dbReference>
<dbReference type="HAMAP" id="MF_01479">
    <property type="entry name" value="WhiB"/>
    <property type="match status" value="1"/>
</dbReference>
<dbReference type="EMBL" id="VCQV01000009">
    <property type="protein sequence ID" value="TWP36787.1"/>
    <property type="molecule type" value="Genomic_DNA"/>
</dbReference>
<dbReference type="AlphaFoldDB" id="A0A563E2M5"/>
<evidence type="ECO:0000256" key="8">
    <source>
        <dbReference type="ARBA" id="ARBA00023125"/>
    </source>
</evidence>
<feature type="binding site" evidence="11">
    <location>
        <position position="54"/>
    </location>
    <ligand>
        <name>[4Fe-4S] cluster</name>
        <dbReference type="ChEBI" id="CHEBI:49883"/>
    </ligand>
</feature>
<dbReference type="Pfam" id="PF02467">
    <property type="entry name" value="Whib"/>
    <property type="match status" value="1"/>
</dbReference>
<dbReference type="GO" id="GO:0046872">
    <property type="term" value="F:metal ion binding"/>
    <property type="evidence" value="ECO:0007669"/>
    <property type="project" value="UniProtKB-KW"/>
</dbReference>
<comment type="similarity">
    <text evidence="2 11">Belongs to the WhiB family.</text>
</comment>
<dbReference type="GO" id="GO:0003677">
    <property type="term" value="F:DNA binding"/>
    <property type="evidence" value="ECO:0007669"/>
    <property type="project" value="UniProtKB-UniRule"/>
</dbReference>
<dbReference type="Proteomes" id="UP000320244">
    <property type="component" value="Unassembled WGS sequence"/>
</dbReference>
<evidence type="ECO:0000259" key="12">
    <source>
        <dbReference type="PROSITE" id="PS51674"/>
    </source>
</evidence>
<dbReference type="GO" id="GO:0045892">
    <property type="term" value="P:negative regulation of DNA-templated transcription"/>
    <property type="evidence" value="ECO:0007669"/>
    <property type="project" value="TreeGrafter"/>
</dbReference>
<keyword evidence="5 11" id="KW-0408">Iron</keyword>
<feature type="binding site" evidence="11">
    <location>
        <position position="26"/>
    </location>
    <ligand>
        <name>[4Fe-4S] cluster</name>
        <dbReference type="ChEBI" id="CHEBI:49883"/>
    </ligand>
</feature>
<dbReference type="GO" id="GO:0045454">
    <property type="term" value="P:cell redox homeostasis"/>
    <property type="evidence" value="ECO:0007669"/>
    <property type="project" value="TreeGrafter"/>
</dbReference>
<evidence type="ECO:0000313" key="13">
    <source>
        <dbReference type="EMBL" id="TWP36787.1"/>
    </source>
</evidence>
<comment type="PTM">
    <text evidence="11">Upon Fe-S cluster removal intramolecular disulfide bonds are formed.</text>
</comment>
<keyword evidence="6 11" id="KW-0411">Iron-sulfur</keyword>
<evidence type="ECO:0000256" key="7">
    <source>
        <dbReference type="ARBA" id="ARBA00023015"/>
    </source>
</evidence>
<keyword evidence="3 11" id="KW-0004">4Fe-4S</keyword>
<dbReference type="InterPro" id="IPR034768">
    <property type="entry name" value="4FE4S_WBL"/>
</dbReference>
<sequence length="100" mass="11390">MTVVQARRQQRWDLRSPADWQEQAACRHENPELFFPISSSGPAEDQTAHAKSICAQCPVREICLQVALGYAEDEGIWGGMTAQERRELLRERAHHASFRA</sequence>
<evidence type="ECO:0000256" key="11">
    <source>
        <dbReference type="HAMAP-Rule" id="MF_01479"/>
    </source>
</evidence>
<name>A0A563E2M5_9MICO</name>
<evidence type="ECO:0000256" key="4">
    <source>
        <dbReference type="ARBA" id="ARBA00022723"/>
    </source>
</evidence>
<proteinExistence type="inferred from homology"/>
<reference evidence="13 14" key="2">
    <citation type="submission" date="2019-08" db="EMBL/GenBank/DDBJ databases">
        <title>Jejuicoccus antrihumi gen. nov., sp. nov., a new member of the family Dermacoccaceae isolated from a cave.</title>
        <authorList>
            <person name="Schumann P."/>
            <person name="Kim I.S."/>
        </authorList>
    </citation>
    <scope>NUCLEOTIDE SEQUENCE [LARGE SCALE GENOMIC DNA]</scope>
    <source>
        <strain evidence="13 14">C5-26</strain>
    </source>
</reference>
<evidence type="ECO:0000256" key="1">
    <source>
        <dbReference type="ARBA" id="ARBA00004496"/>
    </source>
</evidence>
<evidence type="ECO:0000256" key="10">
    <source>
        <dbReference type="ARBA" id="ARBA00023163"/>
    </source>
</evidence>
<keyword evidence="8 11" id="KW-0238">DNA-binding</keyword>
<evidence type="ECO:0000256" key="5">
    <source>
        <dbReference type="ARBA" id="ARBA00023004"/>
    </source>
</evidence>
<keyword evidence="10 11" id="KW-0804">Transcription</keyword>
<gene>
    <name evidence="11" type="primary">whiB</name>
    <name evidence="13" type="ORF">FGL98_08480</name>
</gene>
<keyword evidence="9 11" id="KW-1015">Disulfide bond</keyword>
<feature type="domain" description="4Fe-4S Wbl-type" evidence="12">
    <location>
        <begin position="25"/>
        <end position="87"/>
    </location>
</feature>
<dbReference type="PROSITE" id="PS51674">
    <property type="entry name" value="4FE4S_WBL"/>
    <property type="match status" value="1"/>
</dbReference>
<feature type="binding site" evidence="11">
    <location>
        <position position="57"/>
    </location>
    <ligand>
        <name>[4Fe-4S] cluster</name>
        <dbReference type="ChEBI" id="CHEBI:49883"/>
    </ligand>
</feature>
<dbReference type="InterPro" id="IPR003482">
    <property type="entry name" value="Whib"/>
</dbReference>
<dbReference type="GO" id="GO:0005737">
    <property type="term" value="C:cytoplasm"/>
    <property type="evidence" value="ECO:0007669"/>
    <property type="project" value="UniProtKB-SubCell"/>
</dbReference>
<reference evidence="13 14" key="1">
    <citation type="submission" date="2019-05" db="EMBL/GenBank/DDBJ databases">
        <authorList>
            <person name="Lee S.D."/>
        </authorList>
    </citation>
    <scope>NUCLEOTIDE SEQUENCE [LARGE SCALE GENOMIC DNA]</scope>
    <source>
        <strain evidence="13 14">C5-26</strain>
    </source>
</reference>
<evidence type="ECO:0000256" key="2">
    <source>
        <dbReference type="ARBA" id="ARBA00006597"/>
    </source>
</evidence>
<dbReference type="PANTHER" id="PTHR38839">
    <property type="entry name" value="TRANSCRIPTIONAL REGULATOR WHID-RELATED"/>
    <property type="match status" value="1"/>
</dbReference>